<dbReference type="Pfam" id="PF00483">
    <property type="entry name" value="NTP_transferase"/>
    <property type="match status" value="1"/>
</dbReference>
<evidence type="ECO:0000256" key="1">
    <source>
        <dbReference type="PROSITE-ProRule" id="PRU00703"/>
    </source>
</evidence>
<dbReference type="InterPro" id="IPR000644">
    <property type="entry name" value="CBS_dom"/>
</dbReference>
<dbReference type="SUPFAM" id="SSF53448">
    <property type="entry name" value="Nucleotide-diphospho-sugar transferases"/>
    <property type="match status" value="1"/>
</dbReference>
<keyword evidence="3" id="KW-0548">Nucleotidyltransferase</keyword>
<dbReference type="EMBL" id="PVXL01000046">
    <property type="protein sequence ID" value="PRR72309.1"/>
    <property type="molecule type" value="Genomic_DNA"/>
</dbReference>
<dbReference type="CDD" id="cd04607">
    <property type="entry name" value="CBS_pair_NTP_transferase_assoc"/>
    <property type="match status" value="1"/>
</dbReference>
<dbReference type="Gene3D" id="3.10.580.10">
    <property type="entry name" value="CBS-domain"/>
    <property type="match status" value="1"/>
</dbReference>
<feature type="domain" description="CBS" evidence="2">
    <location>
        <begin position="5"/>
        <end position="64"/>
    </location>
</feature>
<dbReference type="Pfam" id="PF00571">
    <property type="entry name" value="CBS"/>
    <property type="match status" value="2"/>
</dbReference>
<evidence type="ECO:0000259" key="2">
    <source>
        <dbReference type="PROSITE" id="PS51371"/>
    </source>
</evidence>
<keyword evidence="4" id="KW-1185">Reference proteome</keyword>
<name>A0A9X7P5W6_9FIRM</name>
<dbReference type="SUPFAM" id="SSF54631">
    <property type="entry name" value="CBS-domain pair"/>
    <property type="match status" value="1"/>
</dbReference>
<dbReference type="InterPro" id="IPR029044">
    <property type="entry name" value="Nucleotide-diphossugar_trans"/>
</dbReference>
<organism evidence="3 4">
    <name type="scientific">Neomoorella stamsii</name>
    <dbReference type="NCBI Taxonomy" id="1266720"/>
    <lineage>
        <taxon>Bacteria</taxon>
        <taxon>Bacillati</taxon>
        <taxon>Bacillota</taxon>
        <taxon>Clostridia</taxon>
        <taxon>Neomoorellales</taxon>
        <taxon>Neomoorellaceae</taxon>
        <taxon>Neomoorella</taxon>
    </lineage>
</organism>
<protein>
    <submittedName>
        <fullName evidence="3">Glucose-1-phosphate cytidylyltransferase</fullName>
        <ecNumber evidence="3">2.7.7.33</ecNumber>
    </submittedName>
</protein>
<proteinExistence type="predicted"/>
<sequence>MSWHATQLASILTSPREKLADALPRMEKAALQLLLVVDEDKRLLGTVTDGDIRRALLRGYGLEITLDKVMYPKPRVLPVGTSLDAARKLMLENNIRHVPLVDNRGRVADLLLWLDVFEHRRASRSEQVVIMAGGKGTRLDPFTKILPKPMIPLGDKPIVEVIMDKFYAQGFTSFILSLGYKAEIVRLYFSEENGRRYNVSFVQEDEPLGTAGSLGLLKEKVSGTFIVTNCDVILEVDYNSLLGYHREKSYDFTVVGALKQFTIPYGVLRAEDGELKTIDEKPNFHFLVNTGVYVLEPSILDLVMGKEFIHMTDLIILAREKGFKVGVYPHYGDWFDVGQWEEYRQTLRLLDTR</sequence>
<dbReference type="CDD" id="cd06426">
    <property type="entry name" value="NTP_transferase_like_2"/>
    <property type="match status" value="1"/>
</dbReference>
<keyword evidence="1" id="KW-0129">CBS domain</keyword>
<dbReference type="Proteomes" id="UP000239430">
    <property type="component" value="Unassembled WGS sequence"/>
</dbReference>
<comment type="caution">
    <text evidence="3">The sequence shown here is derived from an EMBL/GenBank/DDBJ whole genome shotgun (WGS) entry which is preliminary data.</text>
</comment>
<dbReference type="InterPro" id="IPR046342">
    <property type="entry name" value="CBS_dom_sf"/>
</dbReference>
<dbReference type="GO" id="GO:0047343">
    <property type="term" value="F:glucose-1-phosphate cytidylyltransferase activity"/>
    <property type="evidence" value="ECO:0007669"/>
    <property type="project" value="UniProtKB-EC"/>
</dbReference>
<dbReference type="AlphaFoldDB" id="A0A9X7P5W6"/>
<reference evidence="3 4" key="1">
    <citation type="submission" date="2018-03" db="EMBL/GenBank/DDBJ databases">
        <title>Genome sequence of Moorella stamsii DSM 26217.</title>
        <authorList>
            <person name="Poehlein A."/>
            <person name="Daniel R."/>
        </authorList>
    </citation>
    <scope>NUCLEOTIDE SEQUENCE [LARGE SCALE GENOMIC DNA]</scope>
    <source>
        <strain evidence="4">DSM 26217</strain>
    </source>
</reference>
<dbReference type="PANTHER" id="PTHR22572">
    <property type="entry name" value="SUGAR-1-PHOSPHATE GUANYL TRANSFERASE"/>
    <property type="match status" value="1"/>
</dbReference>
<dbReference type="InterPro" id="IPR050486">
    <property type="entry name" value="Mannose-1P_guanyltransferase"/>
</dbReference>
<evidence type="ECO:0000313" key="4">
    <source>
        <dbReference type="Proteomes" id="UP000239430"/>
    </source>
</evidence>
<dbReference type="EC" id="2.7.7.33" evidence="3"/>
<dbReference type="InterPro" id="IPR005835">
    <property type="entry name" value="NTP_transferase_dom"/>
</dbReference>
<gene>
    <name evidence="3" type="primary">rfbF</name>
    <name evidence="3" type="ORF">MOST_20200</name>
</gene>
<feature type="domain" description="CBS" evidence="2">
    <location>
        <begin position="70"/>
        <end position="126"/>
    </location>
</feature>
<dbReference type="PROSITE" id="PS51371">
    <property type="entry name" value="CBS"/>
    <property type="match status" value="2"/>
</dbReference>
<keyword evidence="3" id="KW-0808">Transferase</keyword>
<evidence type="ECO:0000313" key="3">
    <source>
        <dbReference type="EMBL" id="PRR72309.1"/>
    </source>
</evidence>
<dbReference type="Gene3D" id="3.90.550.10">
    <property type="entry name" value="Spore Coat Polysaccharide Biosynthesis Protein SpsA, Chain A"/>
    <property type="match status" value="1"/>
</dbReference>
<dbReference type="SMART" id="SM00116">
    <property type="entry name" value="CBS"/>
    <property type="match status" value="2"/>
</dbReference>
<dbReference type="RefSeq" id="WP_054937810.1">
    <property type="nucleotide sequence ID" value="NZ_PVXL01000046.1"/>
</dbReference>
<accession>A0A9X7P5W6</accession>